<evidence type="ECO:0000256" key="4">
    <source>
        <dbReference type="ARBA" id="ARBA00022975"/>
    </source>
</evidence>
<evidence type="ECO:0000259" key="8">
    <source>
        <dbReference type="SMART" id="SM00934"/>
    </source>
</evidence>
<dbReference type="InterPro" id="IPR013785">
    <property type="entry name" value="Aldolase_TIM"/>
</dbReference>
<dbReference type="NCBIfam" id="TIGR02127">
    <property type="entry name" value="pyrF_sub2"/>
    <property type="match status" value="1"/>
</dbReference>
<dbReference type="EC" id="4.1.1.23" evidence="7"/>
<keyword evidence="10" id="KW-1185">Reference proteome</keyword>
<dbReference type="InterPro" id="IPR001754">
    <property type="entry name" value="OMPdeCOase_dom"/>
</dbReference>
<accession>A0A0D8BL76</accession>
<protein>
    <recommendedName>
        <fullName evidence="7">Orotidine-5'-phosphate decarboxylase</fullName>
        <ecNumber evidence="7">4.1.1.23</ecNumber>
    </recommendedName>
</protein>
<dbReference type="SMART" id="SM00934">
    <property type="entry name" value="OMPdecase"/>
    <property type="match status" value="1"/>
</dbReference>
<evidence type="ECO:0000256" key="6">
    <source>
        <dbReference type="ARBA" id="ARBA00049157"/>
    </source>
</evidence>
<evidence type="ECO:0000313" key="10">
    <source>
        <dbReference type="Proteomes" id="UP000032545"/>
    </source>
</evidence>
<reference evidence="10" key="1">
    <citation type="submission" date="2015-02" db="EMBL/GenBank/DDBJ databases">
        <title>Draft Genome of Frankia sp. CpI1-S.</title>
        <authorList>
            <person name="Oshone R.T."/>
            <person name="Ngom M."/>
            <person name="Ghodhbane-Gtari F."/>
            <person name="Gtari M."/>
            <person name="Morris K."/>
            <person name="Thomas K."/>
            <person name="Sen A."/>
            <person name="Tisa L.S."/>
        </authorList>
    </citation>
    <scope>NUCLEOTIDE SEQUENCE [LARGE SCALE GENOMIC DNA]</scope>
    <source>
        <strain evidence="10">CpI1-S</strain>
    </source>
</reference>
<comment type="catalytic activity">
    <reaction evidence="6">
        <text>orotidine 5'-phosphate + H(+) = UMP + CO2</text>
        <dbReference type="Rhea" id="RHEA:11596"/>
        <dbReference type="ChEBI" id="CHEBI:15378"/>
        <dbReference type="ChEBI" id="CHEBI:16526"/>
        <dbReference type="ChEBI" id="CHEBI:57538"/>
        <dbReference type="ChEBI" id="CHEBI:57865"/>
        <dbReference type="EC" id="4.1.1.23"/>
    </reaction>
</comment>
<dbReference type="UniPathway" id="UPA00070">
    <property type="reaction ID" value="UER00120"/>
</dbReference>
<dbReference type="EMBL" id="JYFN01000004">
    <property type="protein sequence ID" value="KJE24886.1"/>
    <property type="molecule type" value="Genomic_DNA"/>
</dbReference>
<keyword evidence="5 9" id="KW-0456">Lyase</keyword>
<dbReference type="InterPro" id="IPR011060">
    <property type="entry name" value="RibuloseP-bd_barrel"/>
</dbReference>
<comment type="similarity">
    <text evidence="2">Belongs to the OMP decarboxylase family. Type 2 subfamily.</text>
</comment>
<evidence type="ECO:0000256" key="5">
    <source>
        <dbReference type="ARBA" id="ARBA00023239"/>
    </source>
</evidence>
<evidence type="ECO:0000256" key="7">
    <source>
        <dbReference type="NCBIfam" id="TIGR02127"/>
    </source>
</evidence>
<evidence type="ECO:0000256" key="2">
    <source>
        <dbReference type="ARBA" id="ARBA00008847"/>
    </source>
</evidence>
<sequence length="349" mass="36447">MSSPIRPVGPAWTWAPLAPALVRRLGYPLGLLPTAADRLWRVRTEWVTIVPMSLVSKAGSVGFGLPGSSSAPFADRVRTAVGRYGPLVFGLDPSGDLLTGWSLPDTPDGLERFVDIVLDASVGAVGVVKPQAAFYERHGWRGIRSLARLVESCRGAGLLVLLDAKRGDIGSTSQAYAEAYLGPDAGIPVDAITVTPYLGFAAMQPILDRAVASDAGVFVVTRSSNAEGRALQSARHADTVTVEQHLVANIAAENNRLAPGRVGPIGSVFGPTHGPPTDFDLRAMNGLFLAPGVGAQGATPATVAACFADCPDRVLASASRSLLAVGPDPSRLRHSAQTLAAHLRDALRT</sequence>
<reference evidence="9 10" key="2">
    <citation type="journal article" date="2016" name="Genome Announc.">
        <title>Permanent Draft Genome Sequences for Two Variants of Frankia sp. Strain CpI1, the First Frankia Strain Isolated from Root Nodules of Comptonia peregrina.</title>
        <authorList>
            <person name="Oshone R."/>
            <person name="Hurst S.G.IV."/>
            <person name="Abebe-Akele F."/>
            <person name="Simpson S."/>
            <person name="Morris K."/>
            <person name="Thomas W.K."/>
            <person name="Tisa L.S."/>
        </authorList>
    </citation>
    <scope>NUCLEOTIDE SEQUENCE [LARGE SCALE GENOMIC DNA]</scope>
    <source>
        <strain evidence="10">CpI1-S</strain>
    </source>
</reference>
<dbReference type="Pfam" id="PF00215">
    <property type="entry name" value="OMPdecase"/>
    <property type="match status" value="1"/>
</dbReference>
<dbReference type="GO" id="GO:0006207">
    <property type="term" value="P:'de novo' pyrimidine nucleobase biosynthetic process"/>
    <property type="evidence" value="ECO:0007669"/>
    <property type="project" value="InterPro"/>
</dbReference>
<dbReference type="PANTHER" id="PTHR43375">
    <property type="entry name" value="OROTIDINE 5'-PHOSPHATE DECARBOXYLASE"/>
    <property type="match status" value="1"/>
</dbReference>
<keyword evidence="3" id="KW-0210">Decarboxylase</keyword>
<comment type="caution">
    <text evidence="9">The sequence shown here is derived from an EMBL/GenBank/DDBJ whole genome shotgun (WGS) entry which is preliminary data.</text>
</comment>
<evidence type="ECO:0000256" key="1">
    <source>
        <dbReference type="ARBA" id="ARBA00004861"/>
    </source>
</evidence>
<proteinExistence type="inferred from homology"/>
<keyword evidence="4" id="KW-0665">Pyrimidine biosynthesis</keyword>
<dbReference type="GO" id="GO:0004590">
    <property type="term" value="F:orotidine-5'-phosphate decarboxylase activity"/>
    <property type="evidence" value="ECO:0007669"/>
    <property type="project" value="UniProtKB-UniRule"/>
</dbReference>
<feature type="domain" description="Orotidine 5'-phosphate decarboxylase" evidence="8">
    <location>
        <begin position="86"/>
        <end position="318"/>
    </location>
</feature>
<evidence type="ECO:0000313" key="9">
    <source>
        <dbReference type="EMBL" id="KJE24886.1"/>
    </source>
</evidence>
<dbReference type="InterPro" id="IPR011995">
    <property type="entry name" value="OMPdecase_type-2"/>
</dbReference>
<name>A0A0D8BL76_9ACTN</name>
<dbReference type="AlphaFoldDB" id="A0A0D8BL76"/>
<dbReference type="SUPFAM" id="SSF51366">
    <property type="entry name" value="Ribulose-phoshate binding barrel"/>
    <property type="match status" value="1"/>
</dbReference>
<dbReference type="Gene3D" id="3.20.20.70">
    <property type="entry name" value="Aldolase class I"/>
    <property type="match status" value="1"/>
</dbReference>
<dbReference type="GO" id="GO:0044205">
    <property type="term" value="P:'de novo' UMP biosynthetic process"/>
    <property type="evidence" value="ECO:0007669"/>
    <property type="project" value="UniProtKB-UniPathway"/>
</dbReference>
<dbReference type="PANTHER" id="PTHR43375:SF1">
    <property type="entry name" value="OROTIDINE 5'-PHOSPHATE DECARBOXYLASE"/>
    <property type="match status" value="1"/>
</dbReference>
<organism evidence="9 10">
    <name type="scientific">Frankia torreyi</name>
    <dbReference type="NCBI Taxonomy" id="1856"/>
    <lineage>
        <taxon>Bacteria</taxon>
        <taxon>Bacillati</taxon>
        <taxon>Actinomycetota</taxon>
        <taxon>Actinomycetes</taxon>
        <taxon>Frankiales</taxon>
        <taxon>Frankiaceae</taxon>
        <taxon>Frankia</taxon>
    </lineage>
</organism>
<dbReference type="PATRIC" id="fig|1502723.3.peg.3470"/>
<evidence type="ECO:0000256" key="3">
    <source>
        <dbReference type="ARBA" id="ARBA00022793"/>
    </source>
</evidence>
<comment type="pathway">
    <text evidence="1">Pyrimidine metabolism; UMP biosynthesis via de novo pathway; UMP from orotate: step 2/2.</text>
</comment>
<dbReference type="Proteomes" id="UP000032545">
    <property type="component" value="Unassembled WGS sequence"/>
</dbReference>
<dbReference type="CDD" id="cd04725">
    <property type="entry name" value="OMP_decarboxylase_like"/>
    <property type="match status" value="1"/>
</dbReference>
<gene>
    <name evidence="9" type="ORF">FF36_00894</name>
</gene>